<dbReference type="AlphaFoldDB" id="M5FS42"/>
<dbReference type="STRING" id="1858805.M5FS42"/>
<organism evidence="2 3">
    <name type="scientific">Dacryopinax primogenitus (strain DJM 731)</name>
    <name type="common">Brown rot fungus</name>
    <dbReference type="NCBI Taxonomy" id="1858805"/>
    <lineage>
        <taxon>Eukaryota</taxon>
        <taxon>Fungi</taxon>
        <taxon>Dikarya</taxon>
        <taxon>Basidiomycota</taxon>
        <taxon>Agaricomycotina</taxon>
        <taxon>Dacrymycetes</taxon>
        <taxon>Dacrymycetales</taxon>
        <taxon>Dacrymycetaceae</taxon>
        <taxon>Dacryopinax</taxon>
    </lineage>
</organism>
<keyword evidence="3" id="KW-1185">Reference proteome</keyword>
<dbReference type="GeneID" id="63689564"/>
<feature type="domain" description="Nucleolar 27S pre-rRNA processing Urb2/Npa2 C-terminal" evidence="1">
    <location>
        <begin position="5"/>
        <end position="122"/>
    </location>
</feature>
<dbReference type="InterPro" id="IPR018849">
    <property type="entry name" value="Urb2/Npa2_C"/>
</dbReference>
<feature type="non-terminal residue" evidence="2">
    <location>
        <position position="124"/>
    </location>
</feature>
<name>M5FS42_DACPD</name>
<dbReference type="PANTHER" id="PTHR15682:SF2">
    <property type="entry name" value="UNHEALTHY RIBOSOME BIOGENESIS PROTEIN 2 HOMOLOG"/>
    <property type="match status" value="1"/>
</dbReference>
<evidence type="ECO:0000313" key="3">
    <source>
        <dbReference type="Proteomes" id="UP000030653"/>
    </source>
</evidence>
<feature type="non-terminal residue" evidence="2">
    <location>
        <position position="1"/>
    </location>
</feature>
<reference evidence="2 3" key="1">
    <citation type="journal article" date="2012" name="Science">
        <title>The Paleozoic origin of enzymatic lignin decomposition reconstructed from 31 fungal genomes.</title>
        <authorList>
            <person name="Floudas D."/>
            <person name="Binder M."/>
            <person name="Riley R."/>
            <person name="Barry K."/>
            <person name="Blanchette R.A."/>
            <person name="Henrissat B."/>
            <person name="Martinez A.T."/>
            <person name="Otillar R."/>
            <person name="Spatafora J.W."/>
            <person name="Yadav J.S."/>
            <person name="Aerts A."/>
            <person name="Benoit I."/>
            <person name="Boyd A."/>
            <person name="Carlson A."/>
            <person name="Copeland A."/>
            <person name="Coutinho P.M."/>
            <person name="de Vries R.P."/>
            <person name="Ferreira P."/>
            <person name="Findley K."/>
            <person name="Foster B."/>
            <person name="Gaskell J."/>
            <person name="Glotzer D."/>
            <person name="Gorecki P."/>
            <person name="Heitman J."/>
            <person name="Hesse C."/>
            <person name="Hori C."/>
            <person name="Igarashi K."/>
            <person name="Jurgens J.A."/>
            <person name="Kallen N."/>
            <person name="Kersten P."/>
            <person name="Kohler A."/>
            <person name="Kuees U."/>
            <person name="Kumar T.K.A."/>
            <person name="Kuo A."/>
            <person name="LaButti K."/>
            <person name="Larrondo L.F."/>
            <person name="Lindquist E."/>
            <person name="Ling A."/>
            <person name="Lombard V."/>
            <person name="Lucas S."/>
            <person name="Lundell T."/>
            <person name="Martin R."/>
            <person name="McLaughlin D.J."/>
            <person name="Morgenstern I."/>
            <person name="Morin E."/>
            <person name="Murat C."/>
            <person name="Nagy L.G."/>
            <person name="Nolan M."/>
            <person name="Ohm R.A."/>
            <person name="Patyshakuliyeva A."/>
            <person name="Rokas A."/>
            <person name="Ruiz-Duenas F.J."/>
            <person name="Sabat G."/>
            <person name="Salamov A."/>
            <person name="Samejima M."/>
            <person name="Schmutz J."/>
            <person name="Slot J.C."/>
            <person name="St John F."/>
            <person name="Stenlid J."/>
            <person name="Sun H."/>
            <person name="Sun S."/>
            <person name="Syed K."/>
            <person name="Tsang A."/>
            <person name="Wiebenga A."/>
            <person name="Young D."/>
            <person name="Pisabarro A."/>
            <person name="Eastwood D.C."/>
            <person name="Martin F."/>
            <person name="Cullen D."/>
            <person name="Grigoriev I.V."/>
            <person name="Hibbett D.S."/>
        </authorList>
    </citation>
    <scope>NUCLEOTIDE SEQUENCE [LARGE SCALE GENOMIC DNA]</scope>
    <source>
        <strain evidence="2 3">DJM-731 SS1</strain>
    </source>
</reference>
<dbReference type="EMBL" id="JH795875">
    <property type="protein sequence ID" value="EJT97949.1"/>
    <property type="molecule type" value="Genomic_DNA"/>
</dbReference>
<dbReference type="OMA" id="CDITNSH"/>
<proteinExistence type="predicted"/>
<evidence type="ECO:0000313" key="2">
    <source>
        <dbReference type="EMBL" id="EJT97949.1"/>
    </source>
</evidence>
<gene>
    <name evidence="2" type="ORF">DACRYDRAFT_41334</name>
</gene>
<dbReference type="GO" id="GO:0042254">
    <property type="term" value="P:ribosome biogenesis"/>
    <property type="evidence" value="ECO:0007669"/>
    <property type="project" value="TreeGrafter"/>
</dbReference>
<sequence length="124" mass="14000">WVASDDPLGAEHAAELGRLLCTVVVRRPAQGYRVAESKLESLAKPFARHAPYLLKKYIDMVTDPFTTISGDMRRALQPGIFALCSMINDPDRDSLMLSLRKTPAKALFKAMWQEYDRQKYVGRG</sequence>
<dbReference type="Pfam" id="PF10441">
    <property type="entry name" value="Urb2"/>
    <property type="match status" value="1"/>
</dbReference>
<dbReference type="RefSeq" id="XP_040624847.1">
    <property type="nucleotide sequence ID" value="XM_040774502.1"/>
</dbReference>
<dbReference type="GO" id="GO:0005730">
    <property type="term" value="C:nucleolus"/>
    <property type="evidence" value="ECO:0007669"/>
    <property type="project" value="TreeGrafter"/>
</dbReference>
<evidence type="ECO:0000259" key="1">
    <source>
        <dbReference type="Pfam" id="PF10441"/>
    </source>
</evidence>
<dbReference type="Proteomes" id="UP000030653">
    <property type="component" value="Unassembled WGS sequence"/>
</dbReference>
<dbReference type="PANTHER" id="PTHR15682">
    <property type="entry name" value="UNHEALTHY RIBOSOME BIOGENESIS PROTEIN 2 HOMOLOG"/>
    <property type="match status" value="1"/>
</dbReference>
<accession>M5FS42</accession>
<protein>
    <recommendedName>
        <fullName evidence="1">Nucleolar 27S pre-rRNA processing Urb2/Npa2 C-terminal domain-containing protein</fullName>
    </recommendedName>
</protein>
<dbReference type="InterPro" id="IPR052609">
    <property type="entry name" value="Ribosome_Biogenesis_Reg"/>
</dbReference>
<dbReference type="HOGENOM" id="CLU_152712_0_0_1"/>
<dbReference type="OrthoDB" id="160374at2759"/>